<comment type="catalytic activity">
    <reaction evidence="1">
        <text>a beta-lactam + H2O = a substituted beta-amino acid</text>
        <dbReference type="Rhea" id="RHEA:20401"/>
        <dbReference type="ChEBI" id="CHEBI:15377"/>
        <dbReference type="ChEBI" id="CHEBI:35627"/>
        <dbReference type="ChEBI" id="CHEBI:140347"/>
        <dbReference type="EC" id="3.5.2.6"/>
    </reaction>
</comment>
<keyword evidence="6" id="KW-1185">Reference proteome</keyword>
<name>A0ABU0F940_9HYPH</name>
<accession>A0ABU0F940</accession>
<dbReference type="InterPro" id="IPR000871">
    <property type="entry name" value="Beta-lactam_class-A"/>
</dbReference>
<dbReference type="InterPro" id="IPR045155">
    <property type="entry name" value="Beta-lactam_cat"/>
</dbReference>
<dbReference type="RefSeq" id="WP_307422935.1">
    <property type="nucleotide sequence ID" value="NZ_JAUSVK010000001.1"/>
</dbReference>
<dbReference type="EC" id="3.5.2.6" evidence="3"/>
<dbReference type="Gene3D" id="3.40.710.10">
    <property type="entry name" value="DD-peptidase/beta-lactamase superfamily"/>
    <property type="match status" value="1"/>
</dbReference>
<comment type="similarity">
    <text evidence="2">Belongs to the class-A beta-lactamase family.</text>
</comment>
<evidence type="ECO:0000313" key="6">
    <source>
        <dbReference type="Proteomes" id="UP001237448"/>
    </source>
</evidence>
<protein>
    <recommendedName>
        <fullName evidence="3">beta-lactamase</fullName>
        <ecNumber evidence="3">3.5.2.6</ecNumber>
    </recommendedName>
</protein>
<evidence type="ECO:0000256" key="3">
    <source>
        <dbReference type="ARBA" id="ARBA00012865"/>
    </source>
</evidence>
<comment type="caution">
    <text evidence="5">The sequence shown here is derived from an EMBL/GenBank/DDBJ whole genome shotgun (WGS) entry which is preliminary data.</text>
</comment>
<evidence type="ECO:0000256" key="2">
    <source>
        <dbReference type="ARBA" id="ARBA00009009"/>
    </source>
</evidence>
<evidence type="ECO:0000259" key="4">
    <source>
        <dbReference type="Pfam" id="PF13354"/>
    </source>
</evidence>
<proteinExistence type="inferred from homology"/>
<dbReference type="Pfam" id="PF13354">
    <property type="entry name" value="Beta-lactamase2"/>
    <property type="match status" value="1"/>
</dbReference>
<dbReference type="SUPFAM" id="SSF56601">
    <property type="entry name" value="beta-lactamase/transpeptidase-like"/>
    <property type="match status" value="1"/>
</dbReference>
<sequence>MFFRKSAPIDAIGEEIVRATLERFGEHGLDADRFALTMLLHPAAGRAFGEGATLPEGYSYRGGEPFYPCSVVKMFYLVAAQAAFEAGRVAETAELDRAMHDMIKWSSNTATNYIIDVLTGTTGDTDLDPAEMPAWIEARNSINAYFQGFGLPEFAGINVSQKLMDDDRYGREKTFVRLGGNNHNRLTTDAAASMMARIMDGSMVSPQRSQAMADYLYRPRDKAFVQTSGAQVLNYMGADLPEGAEFWSKAGWTGWTRDPLASYRRHDAIHVALPTGRRFTLVAFTQGERISADPKIMPFIGRKAAELVAAS</sequence>
<evidence type="ECO:0000256" key="1">
    <source>
        <dbReference type="ARBA" id="ARBA00001526"/>
    </source>
</evidence>
<evidence type="ECO:0000313" key="5">
    <source>
        <dbReference type="EMBL" id="MDQ0391117.1"/>
    </source>
</evidence>
<dbReference type="PANTHER" id="PTHR35333:SF3">
    <property type="entry name" value="BETA-LACTAMASE-TYPE TRANSPEPTIDASE FOLD CONTAINING PROTEIN"/>
    <property type="match status" value="1"/>
</dbReference>
<reference evidence="5 6" key="1">
    <citation type="submission" date="2023-07" db="EMBL/GenBank/DDBJ databases">
        <title>Genomic Encyclopedia of Type Strains, Phase IV (KMG-IV): sequencing the most valuable type-strain genomes for metagenomic binning, comparative biology and taxonomic classification.</title>
        <authorList>
            <person name="Goeker M."/>
        </authorList>
    </citation>
    <scope>NUCLEOTIDE SEQUENCE [LARGE SCALE GENOMIC DNA]</scope>
    <source>
        <strain evidence="5 6">DSM 5896</strain>
    </source>
</reference>
<dbReference type="EMBL" id="JAUSVK010000001">
    <property type="protein sequence ID" value="MDQ0391117.1"/>
    <property type="molecule type" value="Genomic_DNA"/>
</dbReference>
<dbReference type="Proteomes" id="UP001237448">
    <property type="component" value="Unassembled WGS sequence"/>
</dbReference>
<gene>
    <name evidence="5" type="ORF">J3R73_000909</name>
</gene>
<dbReference type="PANTHER" id="PTHR35333">
    <property type="entry name" value="BETA-LACTAMASE"/>
    <property type="match status" value="1"/>
</dbReference>
<feature type="domain" description="Beta-lactamase class A catalytic" evidence="4">
    <location>
        <begin position="139"/>
        <end position="285"/>
    </location>
</feature>
<dbReference type="InterPro" id="IPR012338">
    <property type="entry name" value="Beta-lactam/transpept-like"/>
</dbReference>
<organism evidence="5 6">
    <name type="scientific">Labrys monachus</name>
    <dbReference type="NCBI Taxonomy" id="217067"/>
    <lineage>
        <taxon>Bacteria</taxon>
        <taxon>Pseudomonadati</taxon>
        <taxon>Pseudomonadota</taxon>
        <taxon>Alphaproteobacteria</taxon>
        <taxon>Hyphomicrobiales</taxon>
        <taxon>Xanthobacteraceae</taxon>
        <taxon>Labrys</taxon>
    </lineage>
</organism>